<accession>A0A5K3FED1</accession>
<dbReference type="AlphaFoldDB" id="A0A5K3FED1"/>
<evidence type="ECO:0000313" key="1">
    <source>
        <dbReference type="WBParaSite" id="MCU_007483-RA"/>
    </source>
</evidence>
<dbReference type="WBParaSite" id="MCU_007483-RA">
    <property type="protein sequence ID" value="MCU_007483-RA"/>
    <property type="gene ID" value="MCU_007483"/>
</dbReference>
<name>A0A5K3FED1_MESCO</name>
<sequence length="78" mass="8823">MLKNLLLGSCEQDQLANFWTSEIQWSKAYVLRISEAKKSQLTQLGNRLVSLWRWPTTGPSTRLVMVLNSASAVNSLNE</sequence>
<organism evidence="1">
    <name type="scientific">Mesocestoides corti</name>
    <name type="common">Flatworm</name>
    <dbReference type="NCBI Taxonomy" id="53468"/>
    <lineage>
        <taxon>Eukaryota</taxon>
        <taxon>Metazoa</taxon>
        <taxon>Spiralia</taxon>
        <taxon>Lophotrochozoa</taxon>
        <taxon>Platyhelminthes</taxon>
        <taxon>Cestoda</taxon>
        <taxon>Eucestoda</taxon>
        <taxon>Cyclophyllidea</taxon>
        <taxon>Mesocestoididae</taxon>
        <taxon>Mesocestoides</taxon>
    </lineage>
</organism>
<reference evidence="1" key="1">
    <citation type="submission" date="2019-11" db="UniProtKB">
        <authorList>
            <consortium name="WormBaseParasite"/>
        </authorList>
    </citation>
    <scope>IDENTIFICATION</scope>
</reference>
<protein>
    <submittedName>
        <fullName evidence="1">Uncharacterized protein</fullName>
    </submittedName>
</protein>
<proteinExistence type="predicted"/>